<evidence type="ECO:0000256" key="3">
    <source>
        <dbReference type="ARBA" id="ARBA00022989"/>
    </source>
</evidence>
<dbReference type="GO" id="GO:0015297">
    <property type="term" value="F:antiporter activity"/>
    <property type="evidence" value="ECO:0007669"/>
    <property type="project" value="InterPro"/>
</dbReference>
<accession>A0AAE0GRZ7</accession>
<keyword evidence="7" id="KW-1185">Reference proteome</keyword>
<gene>
    <name evidence="6" type="ORF">CYMTET_9197</name>
</gene>
<keyword evidence="2" id="KW-0812">Transmembrane</keyword>
<protein>
    <recommendedName>
        <fullName evidence="5">Cation/H+ exchanger transmembrane domain-containing protein</fullName>
    </recommendedName>
</protein>
<evidence type="ECO:0000313" key="7">
    <source>
        <dbReference type="Proteomes" id="UP001190700"/>
    </source>
</evidence>
<comment type="caution">
    <text evidence="6">The sequence shown here is derived from an EMBL/GenBank/DDBJ whole genome shotgun (WGS) entry which is preliminary data.</text>
</comment>
<dbReference type="GO" id="GO:1902600">
    <property type="term" value="P:proton transmembrane transport"/>
    <property type="evidence" value="ECO:0007669"/>
    <property type="project" value="InterPro"/>
</dbReference>
<proteinExistence type="predicted"/>
<evidence type="ECO:0000259" key="5">
    <source>
        <dbReference type="Pfam" id="PF00999"/>
    </source>
</evidence>
<evidence type="ECO:0000256" key="2">
    <source>
        <dbReference type="ARBA" id="ARBA00022692"/>
    </source>
</evidence>
<dbReference type="PANTHER" id="PTHR46157">
    <property type="entry name" value="K(+) EFFLUX ANTIPORTER 3, CHLOROPLASTIC"/>
    <property type="match status" value="1"/>
</dbReference>
<dbReference type="Pfam" id="PF00999">
    <property type="entry name" value="Na_H_Exchanger"/>
    <property type="match status" value="1"/>
</dbReference>
<dbReference type="InterPro" id="IPR006153">
    <property type="entry name" value="Cation/H_exchanger_TM"/>
</dbReference>
<evidence type="ECO:0000313" key="6">
    <source>
        <dbReference type="EMBL" id="KAK3283092.1"/>
    </source>
</evidence>
<dbReference type="AlphaFoldDB" id="A0AAE0GRZ7"/>
<dbReference type="GO" id="GO:0016020">
    <property type="term" value="C:membrane"/>
    <property type="evidence" value="ECO:0007669"/>
    <property type="project" value="UniProtKB-SubCell"/>
</dbReference>
<dbReference type="GO" id="GO:0009507">
    <property type="term" value="C:chloroplast"/>
    <property type="evidence" value="ECO:0007669"/>
    <property type="project" value="TreeGrafter"/>
</dbReference>
<organism evidence="6 7">
    <name type="scientific">Cymbomonas tetramitiformis</name>
    <dbReference type="NCBI Taxonomy" id="36881"/>
    <lineage>
        <taxon>Eukaryota</taxon>
        <taxon>Viridiplantae</taxon>
        <taxon>Chlorophyta</taxon>
        <taxon>Pyramimonadophyceae</taxon>
        <taxon>Pyramimonadales</taxon>
        <taxon>Pyramimonadaceae</taxon>
        <taxon>Cymbomonas</taxon>
    </lineage>
</organism>
<dbReference type="Proteomes" id="UP001190700">
    <property type="component" value="Unassembled WGS sequence"/>
</dbReference>
<dbReference type="PANTHER" id="PTHR46157:SF4">
    <property type="entry name" value="K(+) EFFLUX ANTIPORTER 3, CHLOROPLASTIC"/>
    <property type="match status" value="1"/>
</dbReference>
<dbReference type="EMBL" id="LGRX02003034">
    <property type="protein sequence ID" value="KAK3283092.1"/>
    <property type="molecule type" value="Genomic_DNA"/>
</dbReference>
<evidence type="ECO:0000256" key="4">
    <source>
        <dbReference type="ARBA" id="ARBA00023136"/>
    </source>
</evidence>
<name>A0AAE0GRZ7_9CHLO</name>
<keyword evidence="4" id="KW-0472">Membrane</keyword>
<keyword evidence="3" id="KW-1133">Transmembrane helix</keyword>
<sequence>MMSLGNDVLVFLAATVFVVPVCKRFNLSPILGFLFSGVALDQLGAFRDELLLEQLSELGVLFLLFEMGLELSLDRLKALAKFAFVLGTLQVVITTGTFTAFELPVGNGLGSDFLEWAFHASPELVDIRSFDEAVVIGMALSLSSSAFVLQLLSEKGQMGSKFGAATLGILLLQDIAVVPMLVLLPLVSAPDTLAVDGGEIGGASLMVSLLPTLIKAIGAHCRLVPEAGSSLPPELREPYLHHQAHAQDHPSAP</sequence>
<dbReference type="InterPro" id="IPR038770">
    <property type="entry name" value="Na+/solute_symporter_sf"/>
</dbReference>
<dbReference type="Gene3D" id="1.20.1530.20">
    <property type="match status" value="1"/>
</dbReference>
<evidence type="ECO:0000256" key="1">
    <source>
        <dbReference type="ARBA" id="ARBA00004141"/>
    </source>
</evidence>
<reference evidence="6 7" key="1">
    <citation type="journal article" date="2015" name="Genome Biol. Evol.">
        <title>Comparative Genomics of a Bacterivorous Green Alga Reveals Evolutionary Causalities and Consequences of Phago-Mixotrophic Mode of Nutrition.</title>
        <authorList>
            <person name="Burns J.A."/>
            <person name="Paasch A."/>
            <person name="Narechania A."/>
            <person name="Kim E."/>
        </authorList>
    </citation>
    <scope>NUCLEOTIDE SEQUENCE [LARGE SCALE GENOMIC DNA]</scope>
    <source>
        <strain evidence="6 7">PLY_AMNH</strain>
    </source>
</reference>
<feature type="domain" description="Cation/H+ exchanger transmembrane" evidence="5">
    <location>
        <begin position="14"/>
        <end position="218"/>
    </location>
</feature>
<comment type="subcellular location">
    <subcellularLocation>
        <location evidence="1">Membrane</location>
        <topology evidence="1">Multi-pass membrane protein</topology>
    </subcellularLocation>
</comment>